<reference evidence="6 7" key="1">
    <citation type="submission" date="2023-06" db="EMBL/GenBank/DDBJ databases">
        <title>Identification and characterization of horizontal gene transfer across gut microbiota members of farm animals based on homology search.</title>
        <authorList>
            <person name="Schwarzerova J."/>
            <person name="Nykrynova M."/>
            <person name="Jureckova K."/>
            <person name="Cejkova D."/>
            <person name="Rychlik I."/>
        </authorList>
    </citation>
    <scope>NUCLEOTIDE SEQUENCE [LARGE SCALE GENOMIC DNA]</scope>
    <source>
        <strain evidence="6 7">ET39</strain>
    </source>
</reference>
<dbReference type="PROSITE" id="PS50975">
    <property type="entry name" value="ATP_GRASP"/>
    <property type="match status" value="1"/>
</dbReference>
<name>A0ABT7UB68_9FIRM</name>
<dbReference type="InterPro" id="IPR013815">
    <property type="entry name" value="ATP_grasp_subdomain_1"/>
</dbReference>
<keyword evidence="2 4" id="KW-0547">Nucleotide-binding</keyword>
<reference evidence="6 7" key="3">
    <citation type="submission" date="2023-06" db="EMBL/GenBank/DDBJ databases">
        <authorList>
            <person name="Zeman M."/>
            <person name="Kubasova T."/>
            <person name="Jahodarova E."/>
            <person name="Nykrynova M."/>
            <person name="Rychlik I."/>
        </authorList>
    </citation>
    <scope>NUCLEOTIDE SEQUENCE [LARGE SCALE GENOMIC DNA]</scope>
    <source>
        <strain evidence="6 7">ET39</strain>
    </source>
</reference>
<evidence type="ECO:0000313" key="7">
    <source>
        <dbReference type="Proteomes" id="UP001529340"/>
    </source>
</evidence>
<comment type="caution">
    <text evidence="6">The sequence shown here is derived from an EMBL/GenBank/DDBJ whole genome shotgun (WGS) entry which is preliminary data.</text>
</comment>
<keyword evidence="7" id="KW-1185">Reference proteome</keyword>
<evidence type="ECO:0000256" key="1">
    <source>
        <dbReference type="ARBA" id="ARBA00022598"/>
    </source>
</evidence>
<dbReference type="EMBL" id="JAUDCG010000014">
    <property type="protein sequence ID" value="MDM8156867.1"/>
    <property type="molecule type" value="Genomic_DNA"/>
</dbReference>
<keyword evidence="3 4" id="KW-0067">ATP-binding</keyword>
<evidence type="ECO:0000256" key="3">
    <source>
        <dbReference type="ARBA" id="ARBA00022840"/>
    </source>
</evidence>
<dbReference type="InterPro" id="IPR005479">
    <property type="entry name" value="CPAse_ATP-bd"/>
</dbReference>
<evidence type="ECO:0000313" key="6">
    <source>
        <dbReference type="EMBL" id="MDM8156867.1"/>
    </source>
</evidence>
<feature type="domain" description="ATP-grasp" evidence="5">
    <location>
        <begin position="118"/>
        <end position="315"/>
    </location>
</feature>
<proteinExistence type="predicted"/>
<dbReference type="InterPro" id="IPR011761">
    <property type="entry name" value="ATP-grasp"/>
</dbReference>
<organism evidence="6 7">
    <name type="scientific">Amedibacillus dolichus</name>
    <dbReference type="NCBI Taxonomy" id="31971"/>
    <lineage>
        <taxon>Bacteria</taxon>
        <taxon>Bacillati</taxon>
        <taxon>Bacillota</taxon>
        <taxon>Erysipelotrichia</taxon>
        <taxon>Erysipelotrichales</taxon>
        <taxon>Erysipelotrichaceae</taxon>
        <taxon>Amedibacillus</taxon>
    </lineage>
</organism>
<dbReference type="InterPro" id="IPR052032">
    <property type="entry name" value="ATP-dep_AA_Ligase"/>
</dbReference>
<accession>A0ABT7UB68</accession>
<dbReference type="PANTHER" id="PTHR43585:SF2">
    <property type="entry name" value="ATP-GRASP ENZYME FSQD"/>
    <property type="match status" value="1"/>
</dbReference>
<dbReference type="Proteomes" id="UP001529340">
    <property type="component" value="Unassembled WGS sequence"/>
</dbReference>
<dbReference type="Pfam" id="PF02786">
    <property type="entry name" value="CPSase_L_D2"/>
    <property type="match status" value="1"/>
</dbReference>
<dbReference type="SUPFAM" id="SSF56059">
    <property type="entry name" value="Glutathione synthetase ATP-binding domain-like"/>
    <property type="match status" value="1"/>
</dbReference>
<protein>
    <submittedName>
        <fullName evidence="6">ATP-grasp domain-containing protein</fullName>
    </submittedName>
</protein>
<evidence type="ECO:0000256" key="4">
    <source>
        <dbReference type="PROSITE-ProRule" id="PRU00409"/>
    </source>
</evidence>
<dbReference type="Gene3D" id="3.30.1490.20">
    <property type="entry name" value="ATP-grasp fold, A domain"/>
    <property type="match status" value="1"/>
</dbReference>
<dbReference type="PANTHER" id="PTHR43585">
    <property type="entry name" value="FUMIPYRROLE BIOSYNTHESIS PROTEIN C"/>
    <property type="match status" value="1"/>
</dbReference>
<dbReference type="Gene3D" id="3.30.470.20">
    <property type="entry name" value="ATP-grasp fold, B domain"/>
    <property type="match status" value="1"/>
</dbReference>
<reference evidence="7" key="2">
    <citation type="submission" date="2023-06" db="EMBL/GenBank/DDBJ databases">
        <title>Identification and characterization of horizontal gene transfer across gut microbiota members of farm animals based on homology search.</title>
        <authorList>
            <person name="Zeman M."/>
            <person name="Kubasova T."/>
            <person name="Jahodarova E."/>
            <person name="Nykrynova M."/>
            <person name="Rychlik I."/>
        </authorList>
    </citation>
    <scope>NUCLEOTIDE SEQUENCE [LARGE SCALE GENOMIC DNA]</scope>
    <source>
        <strain evidence="7">ET39</strain>
    </source>
</reference>
<dbReference type="RefSeq" id="WP_289607333.1">
    <property type="nucleotide sequence ID" value="NZ_JAUDCG010000014.1"/>
</dbReference>
<sequence length="403" mass="46359">MNFVFISPNFPENYWMFCRGLKKHGATVLAIVDCPYDSLSKQLKEHIDECYVVPSLEDYDALVRAMGYFTYRYGKIDWVESNNEYWLAQDARLRRDFHITTGITIDHIADYQSKSRMKQFYAEASIPTARWQMADTAENAIRFAQTYGYPIICKPDVGVGASSTYKLNSEQEIRDCFANGFSQPMLIEEYIPGTCFTFDGITNSKKEIQFATSHHYVGSIMDSVNSQDSIGCYSLIDIPADILEIGTRCVRAFPTRSRFFHFEFFRLQENRDGLGKRGDILGLEVNMRPPGGFLPDMINYANQFDIYDIWAQVMIEDHVLIPPHERRSCAFSGRRDNVAYAHTEFEISNRYGRHLKMMQRLPKALASAMGNTVSVAVFDTMEEVQEFFSYTLEKKHETTGSDL</sequence>
<keyword evidence="1" id="KW-0436">Ligase</keyword>
<dbReference type="Gene3D" id="3.40.50.20">
    <property type="match status" value="1"/>
</dbReference>
<evidence type="ECO:0000259" key="5">
    <source>
        <dbReference type="PROSITE" id="PS50975"/>
    </source>
</evidence>
<gene>
    <name evidence="6" type="ORF">QUV96_04355</name>
</gene>
<evidence type="ECO:0000256" key="2">
    <source>
        <dbReference type="ARBA" id="ARBA00022741"/>
    </source>
</evidence>